<accession>A0ABR5J7I2</accession>
<evidence type="ECO:0000259" key="6">
    <source>
        <dbReference type="PROSITE" id="PS50075"/>
    </source>
</evidence>
<dbReference type="Gene3D" id="3.30.70.3290">
    <property type="match status" value="1"/>
</dbReference>
<keyword evidence="8" id="KW-1185">Reference proteome</keyword>
<dbReference type="SUPFAM" id="SSF51735">
    <property type="entry name" value="NAD(P)-binding Rossmann-fold domains"/>
    <property type="match status" value="1"/>
</dbReference>
<dbReference type="SUPFAM" id="SSF52151">
    <property type="entry name" value="FabD/lysophospholipase-like"/>
    <property type="match status" value="1"/>
</dbReference>
<dbReference type="InterPro" id="IPR013120">
    <property type="entry name" value="FAR_NAD-bd"/>
</dbReference>
<evidence type="ECO:0000313" key="7">
    <source>
        <dbReference type="EMBL" id="KOG89316.1"/>
    </source>
</evidence>
<keyword evidence="3" id="KW-0808">Transferase</keyword>
<dbReference type="SUPFAM" id="SSF47336">
    <property type="entry name" value="ACP-like"/>
    <property type="match status" value="1"/>
</dbReference>
<dbReference type="InterPro" id="IPR036736">
    <property type="entry name" value="ACP-like_sf"/>
</dbReference>
<dbReference type="InterPro" id="IPR001227">
    <property type="entry name" value="Ac_transferase_dom_sf"/>
</dbReference>
<feature type="domain" description="Carrier" evidence="6">
    <location>
        <begin position="206"/>
        <end position="280"/>
    </location>
</feature>
<dbReference type="EMBL" id="LGUT01001256">
    <property type="protein sequence ID" value="KOG89316.1"/>
    <property type="molecule type" value="Genomic_DNA"/>
</dbReference>
<dbReference type="Pfam" id="PF00550">
    <property type="entry name" value="PP-binding"/>
    <property type="match status" value="1"/>
</dbReference>
<dbReference type="PANTHER" id="PTHR44845:SF6">
    <property type="entry name" value="BETA-ALANINE-ACTIVATING ENZYME"/>
    <property type="match status" value="1"/>
</dbReference>
<feature type="non-terminal residue" evidence="7">
    <location>
        <position position="1"/>
    </location>
</feature>
<reference evidence="7 8" key="1">
    <citation type="submission" date="2015-07" db="EMBL/GenBank/DDBJ databases">
        <authorList>
            <person name="Ju K.-S."/>
            <person name="Doroghazi J.R."/>
            <person name="Metcalf W.W."/>
        </authorList>
    </citation>
    <scope>NUCLEOTIDE SEQUENCE [LARGE SCALE GENOMIC DNA]</scope>
    <source>
        <strain evidence="7 8">NRRL B-3589</strain>
    </source>
</reference>
<keyword evidence="2" id="KW-0597">Phosphoprotein</keyword>
<dbReference type="InterPro" id="IPR036291">
    <property type="entry name" value="NAD(P)-bd_dom_sf"/>
</dbReference>
<name>A0ABR5J7I2_9ACTN</name>
<keyword evidence="1" id="KW-0596">Phosphopantetheine</keyword>
<dbReference type="Gene3D" id="3.40.50.720">
    <property type="entry name" value="NAD(P)-binding Rossmann-like Domain"/>
    <property type="match status" value="1"/>
</dbReference>
<evidence type="ECO:0000256" key="5">
    <source>
        <dbReference type="SAM" id="MobiDB-lite"/>
    </source>
</evidence>
<dbReference type="SMART" id="SM00827">
    <property type="entry name" value="PKS_AT"/>
    <property type="match status" value="1"/>
</dbReference>
<evidence type="ECO:0000256" key="1">
    <source>
        <dbReference type="ARBA" id="ARBA00022450"/>
    </source>
</evidence>
<dbReference type="PROSITE" id="PS50075">
    <property type="entry name" value="CARRIER"/>
    <property type="match status" value="1"/>
</dbReference>
<dbReference type="InterPro" id="IPR016035">
    <property type="entry name" value="Acyl_Trfase/lysoPLipase"/>
</dbReference>
<dbReference type="SMART" id="SM01294">
    <property type="entry name" value="PKS_PP_betabranch"/>
    <property type="match status" value="1"/>
</dbReference>
<dbReference type="InterPro" id="IPR020806">
    <property type="entry name" value="PKS_PP-bd"/>
</dbReference>
<dbReference type="Gene3D" id="3.40.366.10">
    <property type="entry name" value="Malonyl-Coenzyme A Acyl Carrier Protein, domain 2"/>
    <property type="match status" value="1"/>
</dbReference>
<dbReference type="InterPro" id="IPR014043">
    <property type="entry name" value="Acyl_transferase_dom"/>
</dbReference>
<evidence type="ECO:0000256" key="2">
    <source>
        <dbReference type="ARBA" id="ARBA00022553"/>
    </source>
</evidence>
<keyword evidence="4" id="KW-0045">Antibiotic biosynthesis</keyword>
<comment type="caution">
    <text evidence="7">The sequence shown here is derived from an EMBL/GenBank/DDBJ whole genome shotgun (WGS) entry which is preliminary data.</text>
</comment>
<evidence type="ECO:0000256" key="4">
    <source>
        <dbReference type="ARBA" id="ARBA00023194"/>
    </source>
</evidence>
<evidence type="ECO:0000256" key="3">
    <source>
        <dbReference type="ARBA" id="ARBA00022679"/>
    </source>
</evidence>
<dbReference type="Proteomes" id="UP000037020">
    <property type="component" value="Unassembled WGS sequence"/>
</dbReference>
<evidence type="ECO:0000313" key="8">
    <source>
        <dbReference type="Proteomes" id="UP000037020"/>
    </source>
</evidence>
<dbReference type="InterPro" id="IPR009081">
    <property type="entry name" value="PP-bd_ACP"/>
</dbReference>
<organism evidence="7 8">
    <name type="scientific">Streptomyces varsoviensis</name>
    <dbReference type="NCBI Taxonomy" id="67373"/>
    <lineage>
        <taxon>Bacteria</taxon>
        <taxon>Bacillati</taxon>
        <taxon>Actinomycetota</taxon>
        <taxon>Actinomycetes</taxon>
        <taxon>Kitasatosporales</taxon>
        <taxon>Streptomycetaceae</taxon>
        <taxon>Streptomyces</taxon>
    </lineage>
</organism>
<dbReference type="Pfam" id="PF07993">
    <property type="entry name" value="NAD_binding_4"/>
    <property type="match status" value="1"/>
</dbReference>
<dbReference type="CDD" id="cd05235">
    <property type="entry name" value="SDR_e1"/>
    <property type="match status" value="1"/>
</dbReference>
<dbReference type="NCBIfam" id="TIGR01746">
    <property type="entry name" value="Thioester-redct"/>
    <property type="match status" value="1"/>
</dbReference>
<proteinExistence type="predicted"/>
<dbReference type="Gene3D" id="1.10.1200.10">
    <property type="entry name" value="ACP-like"/>
    <property type="match status" value="1"/>
</dbReference>
<dbReference type="InterPro" id="IPR010080">
    <property type="entry name" value="Thioester_reductase-like_dom"/>
</dbReference>
<sequence length="730" mass="78417">HSPLVEPALAELRATAARVACAAPRVPVISNLTGEAVGPDTLADPDYWCRHARRTVRFAEGLRTLDRLGFTAFLEAGPGRTLLGLGATALPGPDRTWLASLRRTADDAEQIRTALGGLYVLGAPVDWQAVHAGTGAPVVPVDLPTYAFQRQRYWFQEREAAVPGGDRTAAAVPTARTAEAAGEPDGGAAPDLLARLTEADPGARPGLVAARLRDLLAAMLWTPAEELDAGADLLELGADSLMVMQVVTACKTELAISLSPRELFERPTVADWSALITAHAERDHELPGAAERGATAAGPDWTDPAVLRADAVLDPDIRPSAGHAEPGDAWRDPSDVLLTGATGFVGVFLLDELLRSTDATVHCLVRADDPDAGLERLRSAAERYLNWREGDEKRIVAVPGDLSRPLLGLTEDAFDALAHRVDAIYHNGANVNFIHSYQQLRAANVQGTEEILRLACRGPLTPVSHVSTFGVWGVPEDLTSTFAEDDDLGRAGRLPNGYLQTKWAAERLVFAARERGVPVNIYRLGQIMGDSRRGTCVTTSFTCSVIKGCVQFGTAPELDMLVEMTPADYVSRALVHASKTAGFGQNFHLLNPERITFAELVGYLQRGGWRVGRRPGPEWVAEFRAGVGLEDNALSPLIDTISEIVRVGQDSMTYRVDNVRRALDGSGITCPPLDDALLDTYFGWMVRTGFLPAPEGPALDGPVSEGSASVRSVRDPVPGQSAERPRKEKP</sequence>
<gene>
    <name evidence="7" type="ORF">ADK38_14965</name>
</gene>
<dbReference type="SMART" id="SM00823">
    <property type="entry name" value="PKS_PP"/>
    <property type="match status" value="1"/>
</dbReference>
<dbReference type="PANTHER" id="PTHR44845">
    <property type="entry name" value="CARRIER DOMAIN-CONTAINING PROTEIN"/>
    <property type="match status" value="1"/>
</dbReference>
<feature type="region of interest" description="Disordered" evidence="5">
    <location>
        <begin position="696"/>
        <end position="730"/>
    </location>
</feature>
<protein>
    <recommendedName>
        <fullName evidence="6">Carrier domain-containing protein</fullName>
    </recommendedName>
</protein>